<dbReference type="GO" id="GO:0016779">
    <property type="term" value="F:nucleotidyltransferase activity"/>
    <property type="evidence" value="ECO:0007669"/>
    <property type="project" value="UniProtKB-KW"/>
</dbReference>
<proteinExistence type="inferred from homology"/>
<keyword evidence="12" id="KW-1185">Reference proteome</keyword>
<keyword evidence="7" id="KW-0067">ATP-binding</keyword>
<comment type="caution">
    <text evidence="11">The sequence shown here is derived from an EMBL/GenBank/DDBJ whole genome shotgun (WGS) entry which is preliminary data.</text>
</comment>
<sequence length="628" mass="71878">MAKLETLNFDNLALRSLPVDPNKEIRPRQVSGACFSKVKPIPVKNPVLVAYSGSAMELLDLSQEELDRADMAEYFSGNKLLPGSDPAAHCYCGHQFGYFSGQLGDGATMYLGEVVNKKKERWEIQFKGAGLTPYSRTADGRKVLRSSIREFLCSEAIHHLGIPTTRAGTCVTSDSKVIRDIFYDGRPIEERCTIILRIAPTFIRFGSFEIFKPVDPETGRAGPSVGNKDLLVQLLDYTAKTFYPEIWSEYEADKQKVYIEMYKEIIRRTARLVVEWQAVGWCHGVLNTDNMSILGLTIDYGPYGFIDRYDPDYICNGSDDGGRYTYRKQPEICKWNCEKLAEAIQDVVPVSETKPFLPLFDEEYSKHYKDKMRKKLGLIKEVPEDGELVESLFKTMEDTGSDFTNTFRCLSNLPLPNSPDYDIKMKEVLDYLVSQSCTVDELKKANASTMDPRQLQMMMMVIQTNPALIPALGRRFEAFEKELKKMSRLEELQDWKQEFKSKEDRDLWEKWLEKYSQRLLLETDSQTNLQMANKQREQIMNNNNPRFILRNYIAQNAINAAEKGDYSEVRRVLKLLERPYDGDLDITPTTIATDKTESTAATSRADSCQIDQSYDSKPPSWSLDLRVT</sequence>
<evidence type="ECO:0000256" key="2">
    <source>
        <dbReference type="ARBA" id="ARBA00009747"/>
    </source>
</evidence>
<dbReference type="PANTHER" id="PTHR12153">
    <property type="entry name" value="SELENOPROTEIN O"/>
    <property type="match status" value="1"/>
</dbReference>
<evidence type="ECO:0000256" key="9">
    <source>
        <dbReference type="ARBA" id="ARBA00031547"/>
    </source>
</evidence>
<evidence type="ECO:0000256" key="1">
    <source>
        <dbReference type="ARBA" id="ARBA00001946"/>
    </source>
</evidence>
<dbReference type="InterPro" id="IPR003846">
    <property type="entry name" value="SelO"/>
</dbReference>
<feature type="compositionally biased region" description="Polar residues" evidence="10">
    <location>
        <begin position="595"/>
        <end position="615"/>
    </location>
</feature>
<dbReference type="GO" id="GO:0046872">
    <property type="term" value="F:metal ion binding"/>
    <property type="evidence" value="ECO:0007669"/>
    <property type="project" value="UniProtKB-KW"/>
</dbReference>
<dbReference type="NCBIfam" id="NF000658">
    <property type="entry name" value="PRK00029.1"/>
    <property type="match status" value="1"/>
</dbReference>
<keyword evidence="6" id="KW-0547">Nucleotide-binding</keyword>
<evidence type="ECO:0000313" key="11">
    <source>
        <dbReference type="EMBL" id="KAK6180891.1"/>
    </source>
</evidence>
<dbReference type="Pfam" id="PF02696">
    <property type="entry name" value="SelO"/>
    <property type="match status" value="1"/>
</dbReference>
<comment type="similarity">
    <text evidence="2">Belongs to the SELO family.</text>
</comment>
<dbReference type="AlphaFoldDB" id="A0AAN8JQU6"/>
<evidence type="ECO:0000256" key="6">
    <source>
        <dbReference type="ARBA" id="ARBA00022741"/>
    </source>
</evidence>
<keyword evidence="5" id="KW-0479">Metal-binding</keyword>
<keyword evidence="4" id="KW-0548">Nucleotidyltransferase</keyword>
<dbReference type="Proteomes" id="UP001347796">
    <property type="component" value="Unassembled WGS sequence"/>
</dbReference>
<name>A0AAN8JQU6_PATCE</name>
<evidence type="ECO:0000256" key="4">
    <source>
        <dbReference type="ARBA" id="ARBA00022695"/>
    </source>
</evidence>
<evidence type="ECO:0000313" key="12">
    <source>
        <dbReference type="Proteomes" id="UP001347796"/>
    </source>
</evidence>
<evidence type="ECO:0000256" key="5">
    <source>
        <dbReference type="ARBA" id="ARBA00022723"/>
    </source>
</evidence>
<comment type="cofactor">
    <cofactor evidence="1">
        <name>Mg(2+)</name>
        <dbReference type="ChEBI" id="CHEBI:18420"/>
    </cofactor>
</comment>
<evidence type="ECO:0000256" key="8">
    <source>
        <dbReference type="ARBA" id="ARBA00022842"/>
    </source>
</evidence>
<keyword evidence="8" id="KW-0460">Magnesium</keyword>
<organism evidence="11 12">
    <name type="scientific">Patella caerulea</name>
    <name type="common">Rayed Mediterranean limpet</name>
    <dbReference type="NCBI Taxonomy" id="87958"/>
    <lineage>
        <taxon>Eukaryota</taxon>
        <taxon>Metazoa</taxon>
        <taxon>Spiralia</taxon>
        <taxon>Lophotrochozoa</taxon>
        <taxon>Mollusca</taxon>
        <taxon>Gastropoda</taxon>
        <taxon>Patellogastropoda</taxon>
        <taxon>Patelloidea</taxon>
        <taxon>Patellidae</taxon>
        <taxon>Patella</taxon>
    </lineage>
</organism>
<dbReference type="PANTHER" id="PTHR12153:SF15">
    <property type="entry name" value="PROTEIN ADENYLYLTRANSFERASE SELO, MITOCHONDRIAL"/>
    <property type="match status" value="1"/>
</dbReference>
<evidence type="ECO:0000256" key="10">
    <source>
        <dbReference type="SAM" id="MobiDB-lite"/>
    </source>
</evidence>
<evidence type="ECO:0000256" key="7">
    <source>
        <dbReference type="ARBA" id="ARBA00022840"/>
    </source>
</evidence>
<dbReference type="HAMAP" id="MF_00692">
    <property type="entry name" value="SelO"/>
    <property type="match status" value="1"/>
</dbReference>
<protein>
    <recommendedName>
        <fullName evidence="9">Selenoprotein O</fullName>
    </recommendedName>
</protein>
<accession>A0AAN8JQU6</accession>
<gene>
    <name evidence="11" type="ORF">SNE40_008858</name>
</gene>
<dbReference type="EMBL" id="JAZGQO010000007">
    <property type="protein sequence ID" value="KAK6180891.1"/>
    <property type="molecule type" value="Genomic_DNA"/>
</dbReference>
<reference evidence="11 12" key="1">
    <citation type="submission" date="2024-01" db="EMBL/GenBank/DDBJ databases">
        <title>The genome of the rayed Mediterranean limpet Patella caerulea (Linnaeus, 1758).</title>
        <authorList>
            <person name="Anh-Thu Weber A."/>
            <person name="Halstead-Nussloch G."/>
        </authorList>
    </citation>
    <scope>NUCLEOTIDE SEQUENCE [LARGE SCALE GENOMIC DNA]</scope>
    <source>
        <strain evidence="11">AATW-2023a</strain>
        <tissue evidence="11">Whole specimen</tissue>
    </source>
</reference>
<feature type="region of interest" description="Disordered" evidence="10">
    <location>
        <begin position="595"/>
        <end position="628"/>
    </location>
</feature>
<dbReference type="GO" id="GO:0005524">
    <property type="term" value="F:ATP binding"/>
    <property type="evidence" value="ECO:0007669"/>
    <property type="project" value="UniProtKB-KW"/>
</dbReference>
<keyword evidence="3" id="KW-0808">Transferase</keyword>
<evidence type="ECO:0000256" key="3">
    <source>
        <dbReference type="ARBA" id="ARBA00022679"/>
    </source>
</evidence>